<dbReference type="InterPro" id="IPR014509">
    <property type="entry name" value="YjdF-like"/>
</dbReference>
<proteinExistence type="predicted"/>
<evidence type="ECO:0008006" key="4">
    <source>
        <dbReference type="Google" id="ProtNLM"/>
    </source>
</evidence>
<evidence type="ECO:0000256" key="1">
    <source>
        <dbReference type="SAM" id="Phobius"/>
    </source>
</evidence>
<reference evidence="2 3" key="1">
    <citation type="journal article" date="2016" name="Nat. Commun.">
        <title>Thousands of microbial genomes shed light on interconnected biogeochemical processes in an aquifer system.</title>
        <authorList>
            <person name="Anantharaman K."/>
            <person name="Brown C.T."/>
            <person name="Hug L.A."/>
            <person name="Sharon I."/>
            <person name="Castelle C.J."/>
            <person name="Probst A.J."/>
            <person name="Thomas B.C."/>
            <person name="Singh A."/>
            <person name="Wilkins M.J."/>
            <person name="Karaoz U."/>
            <person name="Brodie E.L."/>
            <person name="Williams K.H."/>
            <person name="Hubbard S.S."/>
            <person name="Banfield J.F."/>
        </authorList>
    </citation>
    <scope>NUCLEOTIDE SEQUENCE [LARGE SCALE GENOMIC DNA]</scope>
</reference>
<dbReference type="Proteomes" id="UP000177480">
    <property type="component" value="Unassembled WGS sequence"/>
</dbReference>
<keyword evidence="1" id="KW-0812">Transmembrane</keyword>
<feature type="transmembrane region" description="Helical" evidence="1">
    <location>
        <begin position="109"/>
        <end position="133"/>
    </location>
</feature>
<gene>
    <name evidence="2" type="ORF">A2719_05615</name>
</gene>
<dbReference type="STRING" id="1802114.A2719_05615"/>
<dbReference type="AlphaFoldDB" id="A0A1G2G019"/>
<dbReference type="Pfam" id="PF09997">
    <property type="entry name" value="DUF2238"/>
    <property type="match status" value="1"/>
</dbReference>
<comment type="caution">
    <text evidence="2">The sequence shown here is derived from an EMBL/GenBank/DDBJ whole genome shotgun (WGS) entry which is preliminary data.</text>
</comment>
<feature type="transmembrane region" description="Helical" evidence="1">
    <location>
        <begin position="67"/>
        <end position="89"/>
    </location>
</feature>
<name>A0A1G2G019_9BACT</name>
<protein>
    <recommendedName>
        <fullName evidence="4">VanZ-like domain-containing protein</fullName>
    </recommendedName>
</protein>
<evidence type="ECO:0000313" key="3">
    <source>
        <dbReference type="Proteomes" id="UP000177480"/>
    </source>
</evidence>
<organism evidence="2 3">
    <name type="scientific">Candidatus Ryanbacteria bacterium RIFCSPHIGHO2_01_FULL_45_22</name>
    <dbReference type="NCBI Taxonomy" id="1802114"/>
    <lineage>
        <taxon>Bacteria</taxon>
        <taxon>Candidatus Ryaniibacteriota</taxon>
    </lineage>
</organism>
<feature type="transmembrane region" description="Helical" evidence="1">
    <location>
        <begin position="38"/>
        <end position="55"/>
    </location>
</feature>
<keyword evidence="1" id="KW-1133">Transmembrane helix</keyword>
<evidence type="ECO:0000313" key="2">
    <source>
        <dbReference type="EMBL" id="OGZ43447.1"/>
    </source>
</evidence>
<sequence length="147" mass="16457">MNVRPSAWSVFAGVLAILCAHILSVLQGWYTTYTWIDIPLHLAGGAWTALAFFYLQRQYVPLFSALPFWFSLITAVGVVMLVGVGWEWFEFGFDYIFVPEHAEWRAQLGLVDTLGDLLVDLLGGLLAGAYMLIQKRGIMLSPNSDLK</sequence>
<dbReference type="EMBL" id="MHNK01000015">
    <property type="protein sequence ID" value="OGZ43447.1"/>
    <property type="molecule type" value="Genomic_DNA"/>
</dbReference>
<feature type="transmembrane region" description="Helical" evidence="1">
    <location>
        <begin position="7"/>
        <end position="26"/>
    </location>
</feature>
<accession>A0A1G2G019</accession>
<keyword evidence="1" id="KW-0472">Membrane</keyword>